<dbReference type="EMBL" id="JAGFOT010000015">
    <property type="protein sequence ID" value="MBO3659106.1"/>
    <property type="molecule type" value="Genomic_DNA"/>
</dbReference>
<reference evidence="1" key="1">
    <citation type="submission" date="2021-03" db="EMBL/GenBank/DDBJ databases">
        <title>Acinetobacter spp. whole-genome sequenced from Terengganu.</title>
        <authorList>
            <person name="Mohd Rani F."/>
        </authorList>
    </citation>
    <scope>NUCLEOTIDE SEQUENCE</scope>
    <source>
        <strain evidence="1">AC1502</strain>
    </source>
</reference>
<sequence length="269" mass="31378">MLNIDDESTEKNWNIYNEKSSEEDAKYFLSYKNDVVIPASQEFFEFLDENKLKLHHAFSFNAILAHAIDYMVFIAQKHSKISRTNFIRSFNEKYAVDGCNHINNKFSLLDAVNNSFKHVELKKNRYQHLIDVYGDLSFHCLNQKQGKIFFEMPSHKFDYSRVVLRPVAAIFNCDLHNTNDVDDFINGRIYGSTGYGSFPYSYEPHEAIDRMIDACNAECMDCGEDGNNCDCQQFVYANNRGEYSPNLDPNFEFEDIMSEISGTREWNRK</sequence>
<gene>
    <name evidence="1" type="ORF">J5N55_13580</name>
</gene>
<organism evidence="1 2">
    <name type="scientific">Acinetobacter haemolyticus</name>
    <dbReference type="NCBI Taxonomy" id="29430"/>
    <lineage>
        <taxon>Bacteria</taxon>
        <taxon>Pseudomonadati</taxon>
        <taxon>Pseudomonadota</taxon>
        <taxon>Gammaproteobacteria</taxon>
        <taxon>Moraxellales</taxon>
        <taxon>Moraxellaceae</taxon>
        <taxon>Acinetobacter</taxon>
    </lineage>
</organism>
<accession>A0AAW4J8A5</accession>
<dbReference type="Proteomes" id="UP000670925">
    <property type="component" value="Unassembled WGS sequence"/>
</dbReference>
<dbReference type="RefSeq" id="WP_208464664.1">
    <property type="nucleotide sequence ID" value="NZ_JAGFOT010000015.1"/>
</dbReference>
<comment type="caution">
    <text evidence="1">The sequence shown here is derived from an EMBL/GenBank/DDBJ whole genome shotgun (WGS) entry which is preliminary data.</text>
</comment>
<protein>
    <submittedName>
        <fullName evidence="1">Uncharacterized protein</fullName>
    </submittedName>
</protein>
<evidence type="ECO:0000313" key="2">
    <source>
        <dbReference type="Proteomes" id="UP000670925"/>
    </source>
</evidence>
<dbReference type="AlphaFoldDB" id="A0AAW4J8A5"/>
<evidence type="ECO:0000313" key="1">
    <source>
        <dbReference type="EMBL" id="MBO3659106.1"/>
    </source>
</evidence>
<proteinExistence type="predicted"/>
<name>A0AAW4J8A5_ACIHA</name>